<dbReference type="SMART" id="SM00345">
    <property type="entry name" value="HTH_GNTR"/>
    <property type="match status" value="1"/>
</dbReference>
<evidence type="ECO:0000313" key="12">
    <source>
        <dbReference type="EMBL" id="UZF13847.1"/>
    </source>
</evidence>
<feature type="domain" description="HTH gntR-type" evidence="5">
    <location>
        <begin position="15"/>
        <end position="83"/>
    </location>
</feature>
<dbReference type="Gene3D" id="1.10.10.10">
    <property type="entry name" value="Winged helix-like DNA-binding domain superfamily/Winged helix DNA-binding domain"/>
    <property type="match status" value="1"/>
</dbReference>
<evidence type="ECO:0000313" key="6">
    <source>
        <dbReference type="EMBL" id="CUV22309.1"/>
    </source>
</evidence>
<evidence type="ECO:0000313" key="10">
    <source>
        <dbReference type="EMBL" id="CUV54756.1"/>
    </source>
</evidence>
<evidence type="ECO:0000256" key="1">
    <source>
        <dbReference type="ARBA" id="ARBA00023015"/>
    </source>
</evidence>
<dbReference type="SUPFAM" id="SSF46785">
    <property type="entry name" value="Winged helix' DNA-binding domain"/>
    <property type="match status" value="1"/>
</dbReference>
<dbReference type="EMBL" id="LN899826">
    <property type="protein sequence ID" value="CUV41440.1"/>
    <property type="molecule type" value="Genomic_DNA"/>
</dbReference>
<dbReference type="InterPro" id="IPR008920">
    <property type="entry name" value="TF_FadR/GntR_C"/>
</dbReference>
<keyword evidence="3" id="KW-0804">Transcription</keyword>
<dbReference type="EMBL" id="LN899825">
    <property type="protein sequence ID" value="CUV35833.1"/>
    <property type="molecule type" value="Genomic_DNA"/>
</dbReference>
<accession>A0A0K1ZLR0</accession>
<reference evidence="12" key="2">
    <citation type="submission" date="2021-10" db="EMBL/GenBank/DDBJ databases">
        <title>Complete genome sequences of five Ralstonia solancearum strains isolated from sunflower.</title>
        <authorList>
            <person name="She X."/>
            <person name="He Z."/>
        </authorList>
    </citation>
    <scope>NUCLEOTIDE SEQUENCE</scope>
    <source>
        <strain evidence="12">RS638</strain>
    </source>
</reference>
<dbReference type="EMBL" id="LN899820">
    <property type="protein sequence ID" value="CUV54756.1"/>
    <property type="molecule type" value="Genomic_DNA"/>
</dbReference>
<dbReference type="GO" id="GO:0003677">
    <property type="term" value="F:DNA binding"/>
    <property type="evidence" value="ECO:0007669"/>
    <property type="project" value="UniProtKB-KW"/>
</dbReference>
<evidence type="ECO:0000313" key="9">
    <source>
        <dbReference type="EMBL" id="CUV41440.1"/>
    </source>
</evidence>
<dbReference type="PRINTS" id="PR00035">
    <property type="entry name" value="HTHGNTR"/>
</dbReference>
<dbReference type="Gene3D" id="1.20.120.530">
    <property type="entry name" value="GntR ligand-binding domain-like"/>
    <property type="match status" value="1"/>
</dbReference>
<dbReference type="InterPro" id="IPR000524">
    <property type="entry name" value="Tscrpt_reg_HTH_GntR"/>
</dbReference>
<evidence type="ECO:0000256" key="3">
    <source>
        <dbReference type="ARBA" id="ARBA00023163"/>
    </source>
</evidence>
<evidence type="ECO:0000313" key="8">
    <source>
        <dbReference type="EMBL" id="CUV35833.1"/>
    </source>
</evidence>
<dbReference type="AlphaFoldDB" id="A0A0K1ZLR0"/>
<organism evidence="10">
    <name type="scientific">Ralstonia solanacearum</name>
    <name type="common">Pseudomonas solanacearum</name>
    <dbReference type="NCBI Taxonomy" id="305"/>
    <lineage>
        <taxon>Bacteria</taxon>
        <taxon>Pseudomonadati</taxon>
        <taxon>Pseudomonadota</taxon>
        <taxon>Betaproteobacteria</taxon>
        <taxon>Burkholderiales</taxon>
        <taxon>Burkholderiaceae</taxon>
        <taxon>Ralstonia</taxon>
        <taxon>Ralstonia solanacearum species complex</taxon>
    </lineage>
</organism>
<dbReference type="EMBL" id="CP085043">
    <property type="protein sequence ID" value="UZF13847.1"/>
    <property type="molecule type" value="Genomic_DNA"/>
</dbReference>
<sequence length="255" mass="27410">MSAPGSPATLARRTQSLAEAVVDHIGQRIASGSLRPGDKLPTESELMGMLGVSRTVVREAISRLQAKALIETRHGIGSFVLEPRAETAIQLGAASTLQDILAMLELRVALETECAGLAAQRATPEDLTGLRNALDAFEQDQASGSDSAASDLRFHLAIAHATRNQHFVAVLDQLGKTLIPRSRIAPTQVGYLNTPESRATVSREHRSIYEAISRQDPEAARAAMRMHLSNSRERLRRAHGQAGHPAPETVPPESA</sequence>
<dbReference type="GO" id="GO:0003700">
    <property type="term" value="F:DNA-binding transcription factor activity"/>
    <property type="evidence" value="ECO:0007669"/>
    <property type="project" value="InterPro"/>
</dbReference>
<keyword evidence="1" id="KW-0805">Transcription regulation</keyword>
<keyword evidence="2" id="KW-0238">DNA-binding</keyword>
<dbReference type="SUPFAM" id="SSF48008">
    <property type="entry name" value="GntR ligand-binding domain-like"/>
    <property type="match status" value="1"/>
</dbReference>
<dbReference type="EMBL" id="LN899823">
    <property type="protein sequence ID" value="CUV22309.1"/>
    <property type="molecule type" value="Genomic_DNA"/>
</dbReference>
<dbReference type="InterPro" id="IPR011711">
    <property type="entry name" value="GntR_C"/>
</dbReference>
<dbReference type="Pfam" id="PF07729">
    <property type="entry name" value="FCD"/>
    <property type="match status" value="1"/>
</dbReference>
<dbReference type="Pfam" id="PF00392">
    <property type="entry name" value="GntR"/>
    <property type="match status" value="1"/>
</dbReference>
<reference evidence="10" key="1">
    <citation type="submission" date="2015-10" db="EMBL/GenBank/DDBJ databases">
        <authorList>
            <person name="Gilbert D.G."/>
        </authorList>
    </citation>
    <scope>NUCLEOTIDE SEQUENCE</scope>
    <source>
        <strain evidence="10">Phyl III-seqv23</strain>
    </source>
</reference>
<protein>
    <submittedName>
        <fullName evidence="12">FadR family transcriptional regulator</fullName>
    </submittedName>
    <submittedName>
        <fullName evidence="10">Putative D-glucarate or D-galactorate regulator, GntR family</fullName>
    </submittedName>
</protein>
<dbReference type="PATRIC" id="fig|305.107.peg.4030"/>
<proteinExistence type="predicted"/>
<evidence type="ECO:0000256" key="4">
    <source>
        <dbReference type="SAM" id="MobiDB-lite"/>
    </source>
</evidence>
<dbReference type="InterPro" id="IPR036388">
    <property type="entry name" value="WH-like_DNA-bd_sf"/>
</dbReference>
<dbReference type="EMBL" id="LN899822">
    <property type="protein sequence ID" value="CUV61600.1"/>
    <property type="molecule type" value="Genomic_DNA"/>
</dbReference>
<gene>
    <name evidence="12" type="ORF">LH706_12430</name>
    <name evidence="11" type="ORF">RD1301_v1_1610001</name>
    <name evidence="6" type="ORF">RUN1744_v1_150122</name>
    <name evidence="7" type="ORF">RUN1985_v1_10001</name>
    <name evidence="10" type="ORF">RUN215_v1_400001</name>
    <name evidence="8" type="ORF">TD1301_v1_1680055</name>
    <name evidence="9" type="ORF">TF3108_v1_780123</name>
</gene>
<dbReference type="PANTHER" id="PTHR43537:SF5">
    <property type="entry name" value="UXU OPERON TRANSCRIPTIONAL REGULATOR"/>
    <property type="match status" value="1"/>
</dbReference>
<dbReference type="SMART" id="SM00895">
    <property type="entry name" value="FCD"/>
    <property type="match status" value="1"/>
</dbReference>
<evidence type="ECO:0000313" key="11">
    <source>
        <dbReference type="EMBL" id="CUV61600.1"/>
    </source>
</evidence>
<feature type="region of interest" description="Disordered" evidence="4">
    <location>
        <begin position="228"/>
        <end position="255"/>
    </location>
</feature>
<name>A0A0K1ZLR0_RALSL</name>
<dbReference type="PROSITE" id="PS50949">
    <property type="entry name" value="HTH_GNTR"/>
    <property type="match status" value="1"/>
</dbReference>
<dbReference type="PANTHER" id="PTHR43537">
    <property type="entry name" value="TRANSCRIPTIONAL REGULATOR, GNTR FAMILY"/>
    <property type="match status" value="1"/>
</dbReference>
<evidence type="ECO:0000259" key="5">
    <source>
        <dbReference type="PROSITE" id="PS50949"/>
    </source>
</evidence>
<evidence type="ECO:0000256" key="2">
    <source>
        <dbReference type="ARBA" id="ARBA00023125"/>
    </source>
</evidence>
<dbReference type="InterPro" id="IPR036390">
    <property type="entry name" value="WH_DNA-bd_sf"/>
</dbReference>
<evidence type="ECO:0000313" key="7">
    <source>
        <dbReference type="EMBL" id="CUV26803.1"/>
    </source>
</evidence>
<dbReference type="EMBL" id="LN899824">
    <property type="protein sequence ID" value="CUV26803.1"/>
    <property type="molecule type" value="Genomic_DNA"/>
</dbReference>
<dbReference type="CDD" id="cd07377">
    <property type="entry name" value="WHTH_GntR"/>
    <property type="match status" value="1"/>
</dbReference>